<evidence type="ECO:0000313" key="4">
    <source>
        <dbReference type="Proteomes" id="UP000237000"/>
    </source>
</evidence>
<feature type="region of interest" description="Disordered" evidence="1">
    <location>
        <begin position="428"/>
        <end position="448"/>
    </location>
</feature>
<dbReference type="AlphaFoldDB" id="A0A2P5BFZ6"/>
<name>A0A2P5BFZ6_TREOI</name>
<dbReference type="Pfam" id="PF23046">
    <property type="entry name" value="tSH3-B_UBE2O"/>
    <property type="match status" value="1"/>
</dbReference>
<dbReference type="EMBL" id="JXTC01000531">
    <property type="protein sequence ID" value="PON47708.1"/>
    <property type="molecule type" value="Genomic_DNA"/>
</dbReference>
<evidence type="ECO:0000256" key="1">
    <source>
        <dbReference type="SAM" id="MobiDB-lite"/>
    </source>
</evidence>
<keyword evidence="4" id="KW-1185">Reference proteome</keyword>
<dbReference type="STRING" id="63057.A0A2P5BFZ6"/>
<evidence type="ECO:0000259" key="2">
    <source>
        <dbReference type="Pfam" id="PF23046"/>
    </source>
</evidence>
<feature type="region of interest" description="Disordered" evidence="1">
    <location>
        <begin position="109"/>
        <end position="153"/>
    </location>
</feature>
<accession>A0A2P5BFZ6</accession>
<protein>
    <recommendedName>
        <fullName evidence="2">UBE2O-like tandem tSH3-B domain-containing protein</fullName>
    </recommendedName>
</protein>
<reference evidence="4" key="1">
    <citation type="submission" date="2016-06" db="EMBL/GenBank/DDBJ databases">
        <title>Parallel loss of symbiosis genes in relatives of nitrogen-fixing non-legume Parasponia.</title>
        <authorList>
            <person name="Van Velzen R."/>
            <person name="Holmer R."/>
            <person name="Bu F."/>
            <person name="Rutten L."/>
            <person name="Van Zeijl A."/>
            <person name="Liu W."/>
            <person name="Santuari L."/>
            <person name="Cao Q."/>
            <person name="Sharma T."/>
            <person name="Shen D."/>
            <person name="Roswanjaya Y."/>
            <person name="Wardhani T."/>
            <person name="Kalhor M.S."/>
            <person name="Jansen J."/>
            <person name="Van den Hoogen J."/>
            <person name="Gungor B."/>
            <person name="Hartog M."/>
            <person name="Hontelez J."/>
            <person name="Verver J."/>
            <person name="Yang W.-C."/>
            <person name="Schijlen E."/>
            <person name="Repin R."/>
            <person name="Schilthuizen M."/>
            <person name="Schranz E."/>
            <person name="Heidstra R."/>
            <person name="Miyata K."/>
            <person name="Fedorova E."/>
            <person name="Kohlen W."/>
            <person name="Bisseling T."/>
            <person name="Smit S."/>
            <person name="Geurts R."/>
        </authorList>
    </citation>
    <scope>NUCLEOTIDE SEQUENCE [LARGE SCALE GENOMIC DNA]</scope>
    <source>
        <strain evidence="4">cv. RG33-2</strain>
    </source>
</reference>
<dbReference type="InParanoid" id="A0A2P5BFZ6"/>
<comment type="caution">
    <text evidence="3">The sequence shown here is derived from an EMBL/GenBank/DDBJ whole genome shotgun (WGS) entry which is preliminary data.</text>
</comment>
<sequence length="489" mass="53789">MQPVMSQPNGPCELYTTHPGVVVETSLSRHIFEMGSGQSISAHEANEAATGTQNYNCLDHNDSLTDPNTCSERKEVKTIAEVVNNANTIPYIYRQYVVRKETGMVGVVTEVAGDSDSDSSITDDEDDEDEDDSDDDEDNGENEGEMGDEGSNLNGGVVIGIGMEAIVRVVHFLLTSFEYFGWVGVPYYPGQHVRASSSSVFKNSTWLSGLWKASRLEGTVTEASAGYGPDSSTAPAEEQSQKNLKLLSCFAHANWHLCDRCLVSLSTSSSSSVPLEKCMSKLELHDSINSELDSTQMGSACDSETSAPEESNGNNGSMDLDVVAELVIMMILLLNSMWWRRPLMTLKIYACEARRVGVVRSANAKEKTACCLCIKWLKPVFRPEDPREFDKEEVIMIIAVAMSLLDRLSPVSISAEAAPDRDFIKEPKQQNGRNEVEEGQENCSGHEKVDDKFTDNTCVKISQISPVYISRIFVFIVQPLCYLFTVVAS</sequence>
<organism evidence="3 4">
    <name type="scientific">Trema orientale</name>
    <name type="common">Charcoal tree</name>
    <name type="synonym">Celtis orientalis</name>
    <dbReference type="NCBI Taxonomy" id="63057"/>
    <lineage>
        <taxon>Eukaryota</taxon>
        <taxon>Viridiplantae</taxon>
        <taxon>Streptophyta</taxon>
        <taxon>Embryophyta</taxon>
        <taxon>Tracheophyta</taxon>
        <taxon>Spermatophyta</taxon>
        <taxon>Magnoliopsida</taxon>
        <taxon>eudicotyledons</taxon>
        <taxon>Gunneridae</taxon>
        <taxon>Pentapetalae</taxon>
        <taxon>rosids</taxon>
        <taxon>fabids</taxon>
        <taxon>Rosales</taxon>
        <taxon>Cannabaceae</taxon>
        <taxon>Trema</taxon>
    </lineage>
</organism>
<dbReference type="Proteomes" id="UP000237000">
    <property type="component" value="Unassembled WGS sequence"/>
</dbReference>
<feature type="compositionally biased region" description="Acidic residues" evidence="1">
    <location>
        <begin position="113"/>
        <end position="148"/>
    </location>
</feature>
<feature type="domain" description="UBE2O-like tandem tSH3-B" evidence="2">
    <location>
        <begin position="185"/>
        <end position="252"/>
    </location>
</feature>
<dbReference type="OrthoDB" id="10538784at2759"/>
<evidence type="ECO:0000313" key="3">
    <source>
        <dbReference type="EMBL" id="PON47708.1"/>
    </source>
</evidence>
<dbReference type="InterPro" id="IPR057735">
    <property type="entry name" value="UBE2O-like_tSH3-B"/>
</dbReference>
<feature type="region of interest" description="Disordered" evidence="1">
    <location>
        <begin position="294"/>
        <end position="316"/>
    </location>
</feature>
<gene>
    <name evidence="3" type="ORF">TorRG33x02_322630</name>
</gene>
<proteinExistence type="predicted"/>